<keyword evidence="1" id="KW-1133">Transmembrane helix</keyword>
<keyword evidence="3" id="KW-1185">Reference proteome</keyword>
<comment type="caution">
    <text evidence="2">The sequence shown here is derived from an EMBL/GenBank/DDBJ whole genome shotgun (WGS) entry which is preliminary data.</text>
</comment>
<keyword evidence="1" id="KW-0472">Membrane</keyword>
<feature type="transmembrane region" description="Helical" evidence="1">
    <location>
        <begin position="80"/>
        <end position="105"/>
    </location>
</feature>
<keyword evidence="1" id="KW-0812">Transmembrane</keyword>
<protein>
    <submittedName>
        <fullName evidence="2">Dhhc zinc finger domain-containing protein</fullName>
    </submittedName>
</protein>
<feature type="transmembrane region" description="Helical" evidence="1">
    <location>
        <begin position="12"/>
        <end position="40"/>
    </location>
</feature>
<proteinExistence type="predicted"/>
<dbReference type="PROSITE" id="PS50216">
    <property type="entry name" value="DHHC"/>
    <property type="match status" value="1"/>
</dbReference>
<dbReference type="EMBL" id="VYYT01000006">
    <property type="protein sequence ID" value="KAK2779020.1"/>
    <property type="molecule type" value="Genomic_DNA"/>
</dbReference>
<evidence type="ECO:0000313" key="2">
    <source>
        <dbReference type="EMBL" id="KAK2779020.1"/>
    </source>
</evidence>
<sequence>MSWSWSWVKEVMITFLELVLAVSGVIWTFLCSWVPVLLVVDLLGHTFAVLFFLCRSSLLPAYSLSLLSSFLDVTSHDKNVAFALLGVFLFALVMTAGPLLQMWMISWKIHRRGYRPPSAAVFGQKSIMQANTSPGVSARHTAQGFRPNKCTKCAPSPRELEDGRSNMKELDRMYHGMTESGKDLGCLPVFDHYCWWLWVAVSMPTTKSYLIFMPWLIAFHSVSIGILAWPLAIWQWQANAWLYVFVVACFPCMLVLVLAAPIRAQWRRLGCMDSPGKEYTLYMKGRRTPAFPMYVKRSDGTYAHVVMSYNPWDQGTVLNLRSVLGDSVWTWPFWFVAPRRVREYGTGEEDLPLSSRFREDVHGTQTSSAFRFAMADIELQTLDPVRRRRGFSSEE</sequence>
<evidence type="ECO:0000256" key="1">
    <source>
        <dbReference type="SAM" id="Phobius"/>
    </source>
</evidence>
<dbReference type="AlphaFoldDB" id="A0AAD9YTR5"/>
<feature type="transmembrane region" description="Helical" evidence="1">
    <location>
        <begin position="47"/>
        <end position="68"/>
    </location>
</feature>
<feature type="transmembrane region" description="Helical" evidence="1">
    <location>
        <begin position="240"/>
        <end position="262"/>
    </location>
</feature>
<organism evidence="2 3">
    <name type="scientific">Colletotrichum kahawae</name>
    <name type="common">Coffee berry disease fungus</name>
    <dbReference type="NCBI Taxonomy" id="34407"/>
    <lineage>
        <taxon>Eukaryota</taxon>
        <taxon>Fungi</taxon>
        <taxon>Dikarya</taxon>
        <taxon>Ascomycota</taxon>
        <taxon>Pezizomycotina</taxon>
        <taxon>Sordariomycetes</taxon>
        <taxon>Hypocreomycetidae</taxon>
        <taxon>Glomerellales</taxon>
        <taxon>Glomerellaceae</taxon>
        <taxon>Colletotrichum</taxon>
        <taxon>Colletotrichum gloeosporioides species complex</taxon>
    </lineage>
</organism>
<dbReference type="Proteomes" id="UP001281614">
    <property type="component" value="Unassembled WGS sequence"/>
</dbReference>
<evidence type="ECO:0000313" key="3">
    <source>
        <dbReference type="Proteomes" id="UP001281614"/>
    </source>
</evidence>
<reference evidence="2" key="1">
    <citation type="submission" date="2023-02" db="EMBL/GenBank/DDBJ databases">
        <title>Colletotrichum kahawae CIFC_Que2 genome sequencing and assembly.</title>
        <authorList>
            <person name="Baroncelli R."/>
        </authorList>
    </citation>
    <scope>NUCLEOTIDE SEQUENCE</scope>
    <source>
        <strain evidence="2">CIFC_Que2</strain>
    </source>
</reference>
<name>A0AAD9YTR5_COLKA</name>
<accession>A0AAD9YTR5</accession>
<gene>
    <name evidence="2" type="ORF">CKAH01_11440</name>
</gene>
<feature type="transmembrane region" description="Helical" evidence="1">
    <location>
        <begin position="209"/>
        <end position="234"/>
    </location>
</feature>